<accession>A0ABM4CJY8</accession>
<feature type="transmembrane region" description="Helical" evidence="1">
    <location>
        <begin position="417"/>
        <end position="436"/>
    </location>
</feature>
<keyword evidence="2" id="KW-1185">Reference proteome</keyword>
<dbReference type="Proteomes" id="UP001652625">
    <property type="component" value="Chromosome 09"/>
</dbReference>
<feature type="transmembrane region" description="Helical" evidence="1">
    <location>
        <begin position="312"/>
        <end position="331"/>
    </location>
</feature>
<keyword evidence="1" id="KW-0812">Transmembrane</keyword>
<dbReference type="SUPFAM" id="SSF103473">
    <property type="entry name" value="MFS general substrate transporter"/>
    <property type="match status" value="1"/>
</dbReference>
<feature type="transmembrane region" description="Helical" evidence="1">
    <location>
        <begin position="76"/>
        <end position="99"/>
    </location>
</feature>
<feature type="transmembrane region" description="Helical" evidence="1">
    <location>
        <begin position="352"/>
        <end position="371"/>
    </location>
</feature>
<evidence type="ECO:0000313" key="2">
    <source>
        <dbReference type="Proteomes" id="UP001652625"/>
    </source>
</evidence>
<feature type="transmembrane region" description="Helical" evidence="1">
    <location>
        <begin position="106"/>
        <end position="125"/>
    </location>
</feature>
<sequence>MAILSESDFKKPFVLILFLIACCLENFIVGAPVYGYSSMLEIFKASKFFHHLCGITNTTLTTRNNFEKTCEKQDLALNWVFISGMFFHSILKFPIGYCVDRFGPQLCQYVGCFFLALFGVCLGLASPGIEILLYLAFVFLAVASSTLMLNVYKVVNVMCWKWKSVGICMISGAVDSSSAIFFIFLTVFELGVTVQTISIGYTVSTMVFVIFVTILFYPNNEYLVLLMKQDQVDCQPEKTAISTKRYCEDSKFISTCSSMYHEKDTLLHKKNNFDNRSLKDCLFSWINFLSVMSFSLLLLKLLYFVVLKYLKYFGYIQFMGVLFAPISILILRKSEPSLTLTERKSLHWKYIQRVRSCIAPSVILTSVVLILDGLQLIQNLKLTIPLFILYLFGLNLQFCYGSMFVSLAFPAKHFCSIYGFMTLTAGFILMIQHPLLSLEETVFSGNQFMVNVILFFLSLLTFSLPIYLWCHCNKLLKQYNMDEKTFLNKPLRF</sequence>
<keyword evidence="1" id="KW-1133">Transmembrane helix</keyword>
<dbReference type="PANTHER" id="PTHR20765:SF1">
    <property type="entry name" value="EQUILIBRATIVE NUCLEOBASE TRANSPORTER 1"/>
    <property type="match status" value="1"/>
</dbReference>
<organism evidence="2 3">
    <name type="scientific">Hydra vulgaris</name>
    <name type="common">Hydra</name>
    <name type="synonym">Hydra attenuata</name>
    <dbReference type="NCBI Taxonomy" id="6087"/>
    <lineage>
        <taxon>Eukaryota</taxon>
        <taxon>Metazoa</taxon>
        <taxon>Cnidaria</taxon>
        <taxon>Hydrozoa</taxon>
        <taxon>Hydroidolina</taxon>
        <taxon>Anthoathecata</taxon>
        <taxon>Aplanulata</taxon>
        <taxon>Hydridae</taxon>
        <taxon>Hydra</taxon>
    </lineage>
</organism>
<dbReference type="RefSeq" id="XP_065662075.1">
    <property type="nucleotide sequence ID" value="XM_065806003.1"/>
</dbReference>
<dbReference type="GeneID" id="124811570"/>
<name>A0ABM4CJY8_HYDVU</name>
<dbReference type="InterPro" id="IPR027197">
    <property type="entry name" value="SLC43A3"/>
</dbReference>
<feature type="transmembrane region" description="Helical" evidence="1">
    <location>
        <begin position="383"/>
        <end position="405"/>
    </location>
</feature>
<feature type="transmembrane region" description="Helical" evidence="1">
    <location>
        <begin position="131"/>
        <end position="152"/>
    </location>
</feature>
<proteinExistence type="predicted"/>
<feature type="transmembrane region" description="Helical" evidence="1">
    <location>
        <begin position="12"/>
        <end position="34"/>
    </location>
</feature>
<protein>
    <submittedName>
        <fullName evidence="3">Equilibrative nucleobase transporter 1 isoform X3</fullName>
    </submittedName>
</protein>
<evidence type="ECO:0000313" key="3">
    <source>
        <dbReference type="RefSeq" id="XP_065662075.1"/>
    </source>
</evidence>
<feature type="transmembrane region" description="Helical" evidence="1">
    <location>
        <begin position="199"/>
        <end position="218"/>
    </location>
</feature>
<reference evidence="3" key="1">
    <citation type="submission" date="2025-08" db="UniProtKB">
        <authorList>
            <consortium name="RefSeq"/>
        </authorList>
    </citation>
    <scope>IDENTIFICATION</scope>
</reference>
<gene>
    <name evidence="3" type="primary">LOC124811570</name>
</gene>
<keyword evidence="1" id="KW-0472">Membrane</keyword>
<dbReference type="InterPro" id="IPR036259">
    <property type="entry name" value="MFS_trans_sf"/>
</dbReference>
<dbReference type="PANTHER" id="PTHR20765">
    <property type="entry name" value="SOLUTE CARRIER FAMILY 43 MEMBER 3-RELATED"/>
    <property type="match status" value="1"/>
</dbReference>
<evidence type="ECO:0000256" key="1">
    <source>
        <dbReference type="SAM" id="Phobius"/>
    </source>
</evidence>
<feature type="transmembrane region" description="Helical" evidence="1">
    <location>
        <begin position="164"/>
        <end position="187"/>
    </location>
</feature>
<feature type="transmembrane region" description="Helical" evidence="1">
    <location>
        <begin position="282"/>
        <end position="306"/>
    </location>
</feature>
<feature type="transmembrane region" description="Helical" evidence="1">
    <location>
        <begin position="448"/>
        <end position="470"/>
    </location>
</feature>